<dbReference type="NCBIfam" id="TIGR00254">
    <property type="entry name" value="GGDEF"/>
    <property type="match status" value="1"/>
</dbReference>
<dbReference type="SMART" id="SM00267">
    <property type="entry name" value="GGDEF"/>
    <property type="match status" value="1"/>
</dbReference>
<proteinExistence type="predicted"/>
<dbReference type="PANTHER" id="PTHR44757">
    <property type="entry name" value="DIGUANYLATE CYCLASE DGCP"/>
    <property type="match status" value="1"/>
</dbReference>
<dbReference type="GO" id="GO:0006355">
    <property type="term" value="P:regulation of DNA-templated transcription"/>
    <property type="evidence" value="ECO:0007669"/>
    <property type="project" value="InterPro"/>
</dbReference>
<dbReference type="Pfam" id="PF08447">
    <property type="entry name" value="PAS_3"/>
    <property type="match status" value="1"/>
</dbReference>
<dbReference type="Pfam" id="PF00989">
    <property type="entry name" value="PAS"/>
    <property type="match status" value="1"/>
</dbReference>
<dbReference type="PROSITE" id="PS50887">
    <property type="entry name" value="GGDEF"/>
    <property type="match status" value="1"/>
</dbReference>
<dbReference type="InterPro" id="IPR013767">
    <property type="entry name" value="PAS_fold"/>
</dbReference>
<dbReference type="InterPro" id="IPR013655">
    <property type="entry name" value="PAS_fold_3"/>
</dbReference>
<evidence type="ECO:0000259" key="2">
    <source>
        <dbReference type="PROSITE" id="PS50112"/>
    </source>
</evidence>
<feature type="domain" description="GGDEF" evidence="5">
    <location>
        <begin position="433"/>
        <end position="569"/>
    </location>
</feature>
<keyword evidence="1" id="KW-0812">Transmembrane</keyword>
<dbReference type="InterPro" id="IPR029787">
    <property type="entry name" value="Nucleotide_cyclase"/>
</dbReference>
<feature type="domain" description="PAC" evidence="3">
    <location>
        <begin position="349"/>
        <end position="401"/>
    </location>
</feature>
<keyword evidence="1" id="KW-0472">Membrane</keyword>
<dbReference type="SUPFAM" id="SSF55073">
    <property type="entry name" value="Nucleotide cyclase"/>
    <property type="match status" value="1"/>
</dbReference>
<dbReference type="PANTHER" id="PTHR44757:SF2">
    <property type="entry name" value="BIOFILM ARCHITECTURE MAINTENANCE PROTEIN MBAA"/>
    <property type="match status" value="1"/>
</dbReference>
<dbReference type="eggNOG" id="COG5001">
    <property type="taxonomic scope" value="Bacteria"/>
</dbReference>
<dbReference type="InterPro" id="IPR000700">
    <property type="entry name" value="PAS-assoc_C"/>
</dbReference>
<dbReference type="SMART" id="SM00086">
    <property type="entry name" value="PAC"/>
    <property type="match status" value="1"/>
</dbReference>
<evidence type="ECO:0000259" key="5">
    <source>
        <dbReference type="PROSITE" id="PS50887"/>
    </source>
</evidence>
<evidence type="ECO:0000313" key="7">
    <source>
        <dbReference type="Proteomes" id="UP000005615"/>
    </source>
</evidence>
<dbReference type="CDD" id="cd00130">
    <property type="entry name" value="PAS"/>
    <property type="match status" value="2"/>
</dbReference>
<dbReference type="InterPro" id="IPR035965">
    <property type="entry name" value="PAS-like_dom_sf"/>
</dbReference>
<evidence type="ECO:0000259" key="3">
    <source>
        <dbReference type="PROSITE" id="PS50113"/>
    </source>
</evidence>
<dbReference type="Proteomes" id="UP000005615">
    <property type="component" value="Unassembled WGS sequence"/>
</dbReference>
<feature type="transmembrane region" description="Helical" evidence="1">
    <location>
        <begin position="45"/>
        <end position="64"/>
    </location>
</feature>
<dbReference type="InterPro" id="IPR052155">
    <property type="entry name" value="Biofilm_reg_signaling"/>
</dbReference>
<evidence type="ECO:0000259" key="4">
    <source>
        <dbReference type="PROSITE" id="PS50883"/>
    </source>
</evidence>
<accession>F3KYQ9</accession>
<evidence type="ECO:0000313" key="6">
    <source>
        <dbReference type="EMBL" id="EGG30823.1"/>
    </source>
</evidence>
<dbReference type="InterPro" id="IPR043128">
    <property type="entry name" value="Rev_trsase/Diguanyl_cyclase"/>
</dbReference>
<dbReference type="PROSITE" id="PS50112">
    <property type="entry name" value="PAS"/>
    <property type="match status" value="1"/>
</dbReference>
<dbReference type="Pfam" id="PF00563">
    <property type="entry name" value="EAL"/>
    <property type="match status" value="1"/>
</dbReference>
<dbReference type="AlphaFoldDB" id="F3KYQ9"/>
<dbReference type="InterPro" id="IPR001633">
    <property type="entry name" value="EAL_dom"/>
</dbReference>
<feature type="domain" description="EAL" evidence="4">
    <location>
        <begin position="578"/>
        <end position="829"/>
    </location>
</feature>
<dbReference type="PROSITE" id="PS50113">
    <property type="entry name" value="PAC"/>
    <property type="match status" value="1"/>
</dbReference>
<organism evidence="6 7">
    <name type="scientific">Aequoribacter fuscus</name>
    <dbReference type="NCBI Taxonomy" id="2518989"/>
    <lineage>
        <taxon>Bacteria</taxon>
        <taxon>Pseudomonadati</taxon>
        <taxon>Pseudomonadota</taxon>
        <taxon>Gammaproteobacteria</taxon>
        <taxon>Cellvibrionales</taxon>
        <taxon>Halieaceae</taxon>
        <taxon>Aequoribacter</taxon>
    </lineage>
</organism>
<dbReference type="Gene3D" id="3.20.20.450">
    <property type="entry name" value="EAL domain"/>
    <property type="match status" value="1"/>
</dbReference>
<dbReference type="Gene3D" id="3.30.450.20">
    <property type="entry name" value="PAS domain"/>
    <property type="match status" value="2"/>
</dbReference>
<dbReference type="SUPFAM" id="SSF55785">
    <property type="entry name" value="PYP-like sensor domain (PAS domain)"/>
    <property type="match status" value="2"/>
</dbReference>
<dbReference type="NCBIfam" id="TIGR00229">
    <property type="entry name" value="sensory_box"/>
    <property type="match status" value="2"/>
</dbReference>
<dbReference type="InterPro" id="IPR000160">
    <property type="entry name" value="GGDEF_dom"/>
</dbReference>
<dbReference type="EMBL" id="AEIG01000005">
    <property type="protein sequence ID" value="EGG30823.1"/>
    <property type="molecule type" value="Genomic_DNA"/>
</dbReference>
<name>F3KYQ9_9GAMM</name>
<protein>
    <recommendedName>
        <fullName evidence="8">EAL domain-containing protein</fullName>
    </recommendedName>
</protein>
<dbReference type="SUPFAM" id="SSF141868">
    <property type="entry name" value="EAL domain-like"/>
    <property type="match status" value="1"/>
</dbReference>
<dbReference type="SMART" id="SM00091">
    <property type="entry name" value="PAS"/>
    <property type="match status" value="1"/>
</dbReference>
<keyword evidence="1" id="KW-1133">Transmembrane helix</keyword>
<dbReference type="InterPro" id="IPR000014">
    <property type="entry name" value="PAS"/>
</dbReference>
<dbReference type="SMART" id="SM00052">
    <property type="entry name" value="EAL"/>
    <property type="match status" value="1"/>
</dbReference>
<evidence type="ECO:0000256" key="1">
    <source>
        <dbReference type="SAM" id="Phobius"/>
    </source>
</evidence>
<sequence length="847" mass="94423">MQSNQLTSLVDEVSRDADALIQSVVIKKAAIDQQLQRKDLRVQQGLILAATVTVISVLVAWWWIRRLLLTNRNRLNHQIQTLSSTQRPTTKSASPLAFEFEETLNLVSNVLLQENHALHQQFDNARAQELATRSSLETSIDEAIRLIDTLNAPIFAVSREGSITLWNKTIEAATGLGADTVFGQNFLDVLGQVSDTQQIRYAFEAAQSGRKSRGIELNIAQRRSVPLATIFSVAPMAGTSPTQRGVIFFGQDITALKQANTEISASATQLQLSLDRLDVVLHSANAIVWDWNLSSQDLEFIGQSRDTLALDFANQPMSTLADLKSLIHAEELDAFERAIARHISKDKPLEMHCRLRQKDGGYRWFLLNGQLLTSGQSGNQHIVGSLLDMNDRIEQEHQIWRMAHLDALTQLPNRSLFNQRFEEKLNGKNKRPEPFSVAILDINDFKQINDARGHVAGDRLLTEFAELLQAHITGDDSLVARLGGDEFAMLVSPALSDEDFQILSDKLINDARQIVYTDSGDRGVQFSLGMARYPEHGISMEDLLRAADTAMYRAKRDKITGSRYQLFHAGMDEIRIQRAQLRDLVAQALENDEFRLMYQPIVALGSGDVVSAEALLRWPSGPGVAIPDIISVAEDSGLILKLSEIIFDQAFSLLARLQDLGLKQTVAVNLSGVQFRYQDIAAILTNYARAHGADTHRLIIEITESIFLDNIEKTQKTIRELSQHGVRVAIDDFGTGYSSLAYLQKLTVDWIKVDQSFITNINESNPNYQIVNAIVQMGQALNMGLVAEGVENLAELEQLAEMGCERVQGYYFSKPLSDSDFIAFASTPNHPWQSIVPEPKLLSEQAN</sequence>
<evidence type="ECO:0008006" key="8">
    <source>
        <dbReference type="Google" id="ProtNLM"/>
    </source>
</evidence>
<dbReference type="STRING" id="2518989.IMCC3088_2012"/>
<dbReference type="InterPro" id="IPR001610">
    <property type="entry name" value="PAC"/>
</dbReference>
<dbReference type="CDD" id="cd01948">
    <property type="entry name" value="EAL"/>
    <property type="match status" value="1"/>
</dbReference>
<gene>
    <name evidence="6" type="ORF">IMCC3088_2012</name>
</gene>
<dbReference type="PROSITE" id="PS50883">
    <property type="entry name" value="EAL"/>
    <property type="match status" value="1"/>
</dbReference>
<keyword evidence="7" id="KW-1185">Reference proteome</keyword>
<feature type="domain" description="PAS" evidence="2">
    <location>
        <begin position="139"/>
        <end position="210"/>
    </location>
</feature>
<reference evidence="6 7" key="1">
    <citation type="journal article" date="2011" name="J. Bacteriol.">
        <title>Genome sequence of strain IMCC3088, a proteorhodopsin-containing marine bacterium belonging to the OM60/NOR5 clade.</title>
        <authorList>
            <person name="Jang Y."/>
            <person name="Oh H.M."/>
            <person name="Kang I."/>
            <person name="Lee K."/>
            <person name="Yang S.J."/>
            <person name="Cho J.C."/>
        </authorList>
    </citation>
    <scope>NUCLEOTIDE SEQUENCE [LARGE SCALE GENOMIC DNA]</scope>
    <source>
        <strain evidence="6 7">IMCC3088</strain>
    </source>
</reference>
<dbReference type="Gene3D" id="3.30.70.270">
    <property type="match status" value="1"/>
</dbReference>
<dbReference type="CDD" id="cd01949">
    <property type="entry name" value="GGDEF"/>
    <property type="match status" value="1"/>
</dbReference>
<dbReference type="InterPro" id="IPR035919">
    <property type="entry name" value="EAL_sf"/>
</dbReference>
<comment type="caution">
    <text evidence="6">The sequence shown here is derived from an EMBL/GenBank/DDBJ whole genome shotgun (WGS) entry which is preliminary data.</text>
</comment>
<dbReference type="Pfam" id="PF00990">
    <property type="entry name" value="GGDEF"/>
    <property type="match status" value="1"/>
</dbReference>